<proteinExistence type="predicted"/>
<dbReference type="GO" id="GO:0016042">
    <property type="term" value="P:lipid catabolic process"/>
    <property type="evidence" value="ECO:0007669"/>
    <property type="project" value="UniProtKB-UniRule"/>
</dbReference>
<feature type="active site" description="Proton acceptor" evidence="4">
    <location>
        <position position="207"/>
    </location>
</feature>
<dbReference type="Gene3D" id="3.40.1090.10">
    <property type="entry name" value="Cytosolic phospholipase A2 catalytic domain"/>
    <property type="match status" value="2"/>
</dbReference>
<protein>
    <submittedName>
        <fullName evidence="6">Patatin-like phospholipase family protein</fullName>
    </submittedName>
</protein>
<feature type="active site" description="Nucleophile" evidence="4">
    <location>
        <position position="43"/>
    </location>
</feature>
<feature type="short sequence motif" description="DGA/G" evidence="4">
    <location>
        <begin position="207"/>
        <end position="209"/>
    </location>
</feature>
<evidence type="ECO:0000256" key="2">
    <source>
        <dbReference type="ARBA" id="ARBA00022963"/>
    </source>
</evidence>
<dbReference type="RefSeq" id="WP_142852834.1">
    <property type="nucleotide sequence ID" value="NZ_FXWW01000001.1"/>
</dbReference>
<dbReference type="AlphaFoldDB" id="A0A545SVU7"/>
<reference evidence="6 7" key="1">
    <citation type="submission" date="2019-06" db="EMBL/GenBank/DDBJ databases">
        <title>A novel species of marine bacteria.</title>
        <authorList>
            <person name="Wang Y."/>
        </authorList>
    </citation>
    <scope>NUCLEOTIDE SEQUENCE [LARGE SCALE GENOMIC DNA]</scope>
    <source>
        <strain evidence="6 7">MA1-10</strain>
    </source>
</reference>
<dbReference type="InterPro" id="IPR016035">
    <property type="entry name" value="Acyl_Trfase/lysoPLipase"/>
</dbReference>
<keyword evidence="3 4" id="KW-0443">Lipid metabolism</keyword>
<dbReference type="PANTHER" id="PTHR14226">
    <property type="entry name" value="NEUROPATHY TARGET ESTERASE/SWISS CHEESE D.MELANOGASTER"/>
    <property type="match status" value="1"/>
</dbReference>
<evidence type="ECO:0000256" key="3">
    <source>
        <dbReference type="ARBA" id="ARBA00023098"/>
    </source>
</evidence>
<gene>
    <name evidence="6" type="ORF">FIL88_05810</name>
</gene>
<evidence type="ECO:0000256" key="4">
    <source>
        <dbReference type="PROSITE-ProRule" id="PRU01161"/>
    </source>
</evidence>
<dbReference type="InterPro" id="IPR002641">
    <property type="entry name" value="PNPLA_dom"/>
</dbReference>
<dbReference type="Proteomes" id="UP000315816">
    <property type="component" value="Unassembled WGS sequence"/>
</dbReference>
<dbReference type="Pfam" id="PF01734">
    <property type="entry name" value="Patatin"/>
    <property type="match status" value="1"/>
</dbReference>
<keyword evidence="7" id="KW-1185">Reference proteome</keyword>
<dbReference type="GO" id="GO:0016787">
    <property type="term" value="F:hydrolase activity"/>
    <property type="evidence" value="ECO:0007669"/>
    <property type="project" value="UniProtKB-UniRule"/>
</dbReference>
<comment type="caution">
    <text evidence="6">The sequence shown here is derived from an EMBL/GenBank/DDBJ whole genome shotgun (WGS) entry which is preliminary data.</text>
</comment>
<evidence type="ECO:0000313" key="7">
    <source>
        <dbReference type="Proteomes" id="UP000315816"/>
    </source>
</evidence>
<dbReference type="InterPro" id="IPR050301">
    <property type="entry name" value="NTE"/>
</dbReference>
<keyword evidence="1 4" id="KW-0378">Hydrolase</keyword>
<evidence type="ECO:0000256" key="1">
    <source>
        <dbReference type="ARBA" id="ARBA00022801"/>
    </source>
</evidence>
<organism evidence="6 7">
    <name type="scientific">Aliiroseovarius halocynthiae</name>
    <dbReference type="NCBI Taxonomy" id="985055"/>
    <lineage>
        <taxon>Bacteria</taxon>
        <taxon>Pseudomonadati</taxon>
        <taxon>Pseudomonadota</taxon>
        <taxon>Alphaproteobacteria</taxon>
        <taxon>Rhodobacterales</taxon>
        <taxon>Paracoccaceae</taxon>
        <taxon>Aliiroseovarius</taxon>
    </lineage>
</organism>
<keyword evidence="2 4" id="KW-0442">Lipid degradation</keyword>
<evidence type="ECO:0000259" key="5">
    <source>
        <dbReference type="PROSITE" id="PS51635"/>
    </source>
</evidence>
<dbReference type="PROSITE" id="PS51635">
    <property type="entry name" value="PNPLA"/>
    <property type="match status" value="1"/>
</dbReference>
<evidence type="ECO:0000313" key="6">
    <source>
        <dbReference type="EMBL" id="TQV69083.1"/>
    </source>
</evidence>
<dbReference type="EMBL" id="VICH01000004">
    <property type="protein sequence ID" value="TQV69083.1"/>
    <property type="molecule type" value="Genomic_DNA"/>
</dbReference>
<dbReference type="OrthoDB" id="9807112at2"/>
<dbReference type="PANTHER" id="PTHR14226:SF78">
    <property type="entry name" value="SLR0060 PROTEIN"/>
    <property type="match status" value="1"/>
</dbReference>
<name>A0A545SVU7_9RHOB</name>
<feature type="domain" description="PNPLA" evidence="5">
    <location>
        <begin position="9"/>
        <end position="220"/>
    </location>
</feature>
<feature type="short sequence motif" description="GXSXG" evidence="4">
    <location>
        <begin position="41"/>
        <end position="45"/>
    </location>
</feature>
<accession>A0A545SVU7</accession>
<dbReference type="SUPFAM" id="SSF52151">
    <property type="entry name" value="FabD/lysophospholipase-like"/>
    <property type="match status" value="1"/>
</dbReference>
<sequence length="350" mass="38042">MASPKRINLALQGGGAHGAFTWGVLDCLLEDEGIEIAAITGTSAGALNGAALKAGLVSDGKGEDRDAARASLDALWHRLAGVNDLRLTTWFAQFAPHSDMISQALEATPIFAWADMASRMVSPYDYGLFYANPLKPVVEVFDYDQVCAHTGPQLYVSATNVRTGKIRVFQGDEISTEAILASACLPTLFKAVELEDPKTGTVEAYWDGGYTGNPALFPLFNRALPADVVVVNINPLFRPDIPTSGQDIQNRINEISFNSSLLRELRAIRFVKRLIEEGQMSSDQMRDVLVHMIADDALMRDLSVATKLIPAAVMLSRLKEAGRKAAKTFLAAHRGDLNTRSTVDLEEMFG</sequence>
<feature type="short sequence motif" description="GXGXXG" evidence="4">
    <location>
        <begin position="13"/>
        <end position="18"/>
    </location>
</feature>